<evidence type="ECO:0000256" key="2">
    <source>
        <dbReference type="RuleBase" id="RU363072"/>
    </source>
</evidence>
<feature type="compositionally biased region" description="Polar residues" evidence="3">
    <location>
        <begin position="26"/>
        <end position="38"/>
    </location>
</feature>
<keyword evidence="2" id="KW-0732">Signal</keyword>
<evidence type="ECO:0000313" key="4">
    <source>
        <dbReference type="EMBL" id="SLN70653.1"/>
    </source>
</evidence>
<evidence type="ECO:0000313" key="5">
    <source>
        <dbReference type="Proteomes" id="UP000193061"/>
    </source>
</evidence>
<keyword evidence="5" id="KW-1185">Reference proteome</keyword>
<reference evidence="4 5" key="1">
    <citation type="submission" date="2017-03" db="EMBL/GenBank/DDBJ databases">
        <authorList>
            <person name="Afonso C.L."/>
            <person name="Miller P.J."/>
            <person name="Scott M.A."/>
            <person name="Spackman E."/>
            <person name="Goraichik I."/>
            <person name="Dimitrov K.M."/>
            <person name="Suarez D.L."/>
            <person name="Swayne D.E."/>
        </authorList>
    </citation>
    <scope>NUCLEOTIDE SEQUENCE [LARGE SCALE GENOMIC DNA]</scope>
    <source>
        <strain evidence="4 5">CECT 7450</strain>
    </source>
</reference>
<accession>A0A1X7A746</accession>
<gene>
    <name evidence="4" type="ORF">ROA7450_03843</name>
</gene>
<dbReference type="InterPro" id="IPR038673">
    <property type="entry name" value="OprB_sf"/>
</dbReference>
<dbReference type="GO" id="GO:0016020">
    <property type="term" value="C:membrane"/>
    <property type="evidence" value="ECO:0007669"/>
    <property type="project" value="InterPro"/>
</dbReference>
<proteinExistence type="inferred from homology"/>
<evidence type="ECO:0000256" key="1">
    <source>
        <dbReference type="ARBA" id="ARBA00008769"/>
    </source>
</evidence>
<feature type="region of interest" description="Disordered" evidence="3">
    <location>
        <begin position="26"/>
        <end position="52"/>
    </location>
</feature>
<comment type="similarity">
    <text evidence="1 2">Belongs to the OprB family.</text>
</comment>
<dbReference type="EMBL" id="FWFX01000017">
    <property type="protein sequence ID" value="SLN70653.1"/>
    <property type="molecule type" value="Genomic_DNA"/>
</dbReference>
<dbReference type="InterPro" id="IPR007049">
    <property type="entry name" value="Carb-sel_porin_OprB"/>
</dbReference>
<feature type="signal peptide" evidence="2">
    <location>
        <begin position="1"/>
        <end position="25"/>
    </location>
</feature>
<dbReference type="AlphaFoldDB" id="A0A1X7A746"/>
<protein>
    <submittedName>
        <fullName evidence="4">Carbohydrate-selective porin, OprB family</fullName>
    </submittedName>
</protein>
<dbReference type="Pfam" id="PF04966">
    <property type="entry name" value="OprB"/>
    <property type="match status" value="2"/>
</dbReference>
<sequence>MKGTSRYNFLSLTLLIAVCAEPSSAQQNGGLSGPSSTAADLEPGDGLTDPQFRSDFPRNIAPSWFAWKDRLAEQGFRFNFDYLALHQSSNADAGTSNASSGIFRFYGNWQATEQGSLTFKIEDRHAFSSVAPQFLGLDNGALSITGTAFNDSGRLLTNLYWTQRHVDGDWTLQFGQIDVTDFLDVYGAVSPYTAFQNLAFNTNPTINTPNPGLGLAAGAKVGSNFYVIGSLADANADPNSPDLNVFSDGDLFKSIEIGYTPAFDRIYLDNMHLTFWHADAASDENRAEDYGVAFSTAWLIDNRWLPFFRAGASKGKAALYERSVSVGLGYYGRTTDGAGIGLNWAEADGLDGDQFTVEAFYRFTVSPGLQITPSLQFINDPLLNPDESNITILGLRTRFVF</sequence>
<dbReference type="Gene3D" id="2.40.160.180">
    <property type="entry name" value="Carbohydrate-selective porin OprB"/>
    <property type="match status" value="1"/>
</dbReference>
<dbReference type="Proteomes" id="UP000193061">
    <property type="component" value="Unassembled WGS sequence"/>
</dbReference>
<evidence type="ECO:0000256" key="3">
    <source>
        <dbReference type="SAM" id="MobiDB-lite"/>
    </source>
</evidence>
<dbReference type="GO" id="GO:0008643">
    <property type="term" value="P:carbohydrate transport"/>
    <property type="evidence" value="ECO:0007669"/>
    <property type="project" value="InterPro"/>
</dbReference>
<dbReference type="OrthoDB" id="236886at2"/>
<feature type="chain" id="PRO_5011831983" evidence="2">
    <location>
        <begin position="26"/>
        <end position="401"/>
    </location>
</feature>
<name>A0A1X7A746_9RHOB</name>
<organism evidence="4 5">
    <name type="scientific">Roseovarius albus</name>
    <dbReference type="NCBI Taxonomy" id="1247867"/>
    <lineage>
        <taxon>Bacteria</taxon>
        <taxon>Pseudomonadati</taxon>
        <taxon>Pseudomonadota</taxon>
        <taxon>Alphaproteobacteria</taxon>
        <taxon>Rhodobacterales</taxon>
        <taxon>Roseobacteraceae</taxon>
        <taxon>Roseovarius</taxon>
    </lineage>
</organism>
<dbReference type="GO" id="GO:0015288">
    <property type="term" value="F:porin activity"/>
    <property type="evidence" value="ECO:0007669"/>
    <property type="project" value="InterPro"/>
</dbReference>